<dbReference type="Proteomes" id="UP000807342">
    <property type="component" value="Unassembled WGS sequence"/>
</dbReference>
<comment type="caution">
    <text evidence="1">The sequence shown here is derived from an EMBL/GenBank/DDBJ whole genome shotgun (WGS) entry which is preliminary data.</text>
</comment>
<sequence>MSDAHPIETGQYFITVGEEHLIVDARGQVILIRDTEGVELSRRLWMLNQDGYGYTIQNVFNKKFASVDDPHPEAVVYDGDLKYRWDIRGNGNGVYRVLVPDQNLYWTAATVWGVRRVSGQYIATKLGVGD</sequence>
<gene>
    <name evidence="1" type="ORF">P691DRAFT_790527</name>
</gene>
<evidence type="ECO:0000313" key="1">
    <source>
        <dbReference type="EMBL" id="KAF9449760.1"/>
    </source>
</evidence>
<name>A0A9P5XFI2_9AGAR</name>
<dbReference type="SUPFAM" id="SSF50370">
    <property type="entry name" value="Ricin B-like lectins"/>
    <property type="match status" value="1"/>
</dbReference>
<keyword evidence="2" id="KW-1185">Reference proteome</keyword>
<evidence type="ECO:0000313" key="2">
    <source>
        <dbReference type="Proteomes" id="UP000807342"/>
    </source>
</evidence>
<dbReference type="AlphaFoldDB" id="A0A9P5XFI2"/>
<reference evidence="1" key="1">
    <citation type="submission" date="2020-11" db="EMBL/GenBank/DDBJ databases">
        <authorList>
            <consortium name="DOE Joint Genome Institute"/>
            <person name="Ahrendt S."/>
            <person name="Riley R."/>
            <person name="Andreopoulos W."/>
            <person name="Labutti K."/>
            <person name="Pangilinan J."/>
            <person name="Ruiz-Duenas F.J."/>
            <person name="Barrasa J.M."/>
            <person name="Sanchez-Garcia M."/>
            <person name="Camarero S."/>
            <person name="Miyauchi S."/>
            <person name="Serrano A."/>
            <person name="Linde D."/>
            <person name="Babiker R."/>
            <person name="Drula E."/>
            <person name="Ayuso-Fernandez I."/>
            <person name="Pacheco R."/>
            <person name="Padilla G."/>
            <person name="Ferreira P."/>
            <person name="Barriuso J."/>
            <person name="Kellner H."/>
            <person name="Castanera R."/>
            <person name="Alfaro M."/>
            <person name="Ramirez L."/>
            <person name="Pisabarro A.G."/>
            <person name="Kuo A."/>
            <person name="Tritt A."/>
            <person name="Lipzen A."/>
            <person name="He G."/>
            <person name="Yan M."/>
            <person name="Ng V."/>
            <person name="Cullen D."/>
            <person name="Martin F."/>
            <person name="Rosso M.-N."/>
            <person name="Henrissat B."/>
            <person name="Hibbett D."/>
            <person name="Martinez A.T."/>
            <person name="Grigoriev I.V."/>
        </authorList>
    </citation>
    <scope>NUCLEOTIDE SEQUENCE</scope>
    <source>
        <strain evidence="1">MF-IS2</strain>
    </source>
</reference>
<protein>
    <submittedName>
        <fullName evidence="1">Uncharacterized protein</fullName>
    </submittedName>
</protein>
<accession>A0A9P5XFI2</accession>
<dbReference type="InterPro" id="IPR035992">
    <property type="entry name" value="Ricin_B-like_lectins"/>
</dbReference>
<dbReference type="Gene3D" id="2.80.10.50">
    <property type="match status" value="1"/>
</dbReference>
<dbReference type="EMBL" id="MU151121">
    <property type="protein sequence ID" value="KAF9449760.1"/>
    <property type="molecule type" value="Genomic_DNA"/>
</dbReference>
<organism evidence="1 2">
    <name type="scientific">Macrolepiota fuliginosa MF-IS2</name>
    <dbReference type="NCBI Taxonomy" id="1400762"/>
    <lineage>
        <taxon>Eukaryota</taxon>
        <taxon>Fungi</taxon>
        <taxon>Dikarya</taxon>
        <taxon>Basidiomycota</taxon>
        <taxon>Agaricomycotina</taxon>
        <taxon>Agaricomycetes</taxon>
        <taxon>Agaricomycetidae</taxon>
        <taxon>Agaricales</taxon>
        <taxon>Agaricineae</taxon>
        <taxon>Agaricaceae</taxon>
        <taxon>Macrolepiota</taxon>
    </lineage>
</organism>
<proteinExistence type="predicted"/>